<dbReference type="Gene3D" id="2.160.20.10">
    <property type="entry name" value="Single-stranded right-handed beta-helix, Pectin lyase-like"/>
    <property type="match status" value="1"/>
</dbReference>
<keyword evidence="12" id="KW-1185">Reference proteome</keyword>
<evidence type="ECO:0000313" key="12">
    <source>
        <dbReference type="Proteomes" id="UP000827721"/>
    </source>
</evidence>
<name>A0ABQ8I8U4_9ROSI</name>
<evidence type="ECO:0000256" key="1">
    <source>
        <dbReference type="ARBA" id="ARBA00005184"/>
    </source>
</evidence>
<dbReference type="InterPro" id="IPR018040">
    <property type="entry name" value="Pectinesterase_Tyr_AS"/>
</dbReference>
<dbReference type="Proteomes" id="UP000827721">
    <property type="component" value="Unassembled WGS sequence"/>
</dbReference>
<comment type="pathway">
    <text evidence="1 8">Glycan metabolism; pectin degradation; 2-dehydro-3-deoxy-D-gluconate from pectin: step 1/5.</text>
</comment>
<keyword evidence="8" id="KW-0961">Cell wall biogenesis/degradation</keyword>
<feature type="domain" description="Pectinesterase catalytic" evidence="9">
    <location>
        <begin position="232"/>
        <end position="519"/>
    </location>
</feature>
<dbReference type="Pfam" id="PF14111">
    <property type="entry name" value="DUF4283"/>
    <property type="match status" value="1"/>
</dbReference>
<evidence type="ECO:0000259" key="9">
    <source>
        <dbReference type="Pfam" id="PF01095"/>
    </source>
</evidence>
<comment type="similarity">
    <text evidence="2">Belongs to the pectinesterase family.</text>
</comment>
<dbReference type="SUPFAM" id="SSF51126">
    <property type="entry name" value="Pectin lyase-like"/>
    <property type="match status" value="1"/>
</dbReference>
<dbReference type="InterPro" id="IPR011050">
    <property type="entry name" value="Pectin_lyase_fold/virulence"/>
</dbReference>
<dbReference type="InterPro" id="IPR025558">
    <property type="entry name" value="DUF4283"/>
</dbReference>
<dbReference type="EC" id="3.1.1.11" evidence="3 8"/>
<keyword evidence="4 8" id="KW-0378">Hydrolase</keyword>
<evidence type="ECO:0000256" key="5">
    <source>
        <dbReference type="ARBA" id="ARBA00023085"/>
    </source>
</evidence>
<evidence type="ECO:0000256" key="4">
    <source>
        <dbReference type="ARBA" id="ARBA00022801"/>
    </source>
</evidence>
<comment type="caution">
    <text evidence="11">The sequence shown here is derived from an EMBL/GenBank/DDBJ whole genome shotgun (WGS) entry which is preliminary data.</text>
</comment>
<evidence type="ECO:0000313" key="11">
    <source>
        <dbReference type="EMBL" id="KAH7573048.1"/>
    </source>
</evidence>
<comment type="function">
    <text evidence="8">Acts in the modification of cell walls via demethylesterification of cell wall pectin.</text>
</comment>
<comment type="catalytic activity">
    <reaction evidence="6 8">
        <text>[(1-&gt;4)-alpha-D-galacturonosyl methyl ester](n) + n H2O = [(1-&gt;4)-alpha-D-galacturonosyl](n) + n methanol + n H(+)</text>
        <dbReference type="Rhea" id="RHEA:22380"/>
        <dbReference type="Rhea" id="RHEA-COMP:14570"/>
        <dbReference type="Rhea" id="RHEA-COMP:14573"/>
        <dbReference type="ChEBI" id="CHEBI:15377"/>
        <dbReference type="ChEBI" id="CHEBI:15378"/>
        <dbReference type="ChEBI" id="CHEBI:17790"/>
        <dbReference type="ChEBI" id="CHEBI:140522"/>
        <dbReference type="ChEBI" id="CHEBI:140523"/>
        <dbReference type="EC" id="3.1.1.11"/>
    </reaction>
</comment>
<sequence>MEEIGRLSETLSLSEKKGPVVNFDTNLKKIGLEKMALSLVGKVISSKVINKEAFRSIIPKIWKLYEKFEIEVLSTNVFVFHFPNIRDCQRTLTRGLWNFDRSLLVLEKPCGNGFIDEMSFSKVEFWVQIHNVPLVCMTKDIGLFIGRQIGEVRKLDLGATGDYCDAMIIRAKVIRPSIAASPPNRSGTGECHVDPYYVTAGGGENEAFAVIVVAKQGRFVMEGNKPVACQKVVDKSGHGKFSSIQSAINSVPSNNQNWVCIFIKAGIYREKVIIPYDKPYIILKGEGKRKTQVIWDDHSSLEQSPTFASMANNVVVRGISFVNSYNLPYGNKKNTRVPAVAAMVGGDKTSFYRCGFFGVQDTLWDVHGRHYFNHCTIEGAVDFIFGIGQSIYENCVIRFIGGGLEAGLAGYITAQGRTSPKDSNGFVFKNCIVLGSGSTYLGRPWRDYARVFFYNSKLTNVIHPQGWSAWNVAGHEHQLTFAEHGCYGPGSDTSDRVRWEKKLSSDEVKQLTSISFIDNEGWLQKQPR</sequence>
<dbReference type="InterPro" id="IPR033131">
    <property type="entry name" value="Pectinesterase_Asp_AS"/>
</dbReference>
<organism evidence="11 12">
    <name type="scientific">Xanthoceras sorbifolium</name>
    <dbReference type="NCBI Taxonomy" id="99658"/>
    <lineage>
        <taxon>Eukaryota</taxon>
        <taxon>Viridiplantae</taxon>
        <taxon>Streptophyta</taxon>
        <taxon>Embryophyta</taxon>
        <taxon>Tracheophyta</taxon>
        <taxon>Spermatophyta</taxon>
        <taxon>Magnoliopsida</taxon>
        <taxon>eudicotyledons</taxon>
        <taxon>Gunneridae</taxon>
        <taxon>Pentapetalae</taxon>
        <taxon>rosids</taxon>
        <taxon>malvids</taxon>
        <taxon>Sapindales</taxon>
        <taxon>Sapindaceae</taxon>
        <taxon>Xanthoceroideae</taxon>
        <taxon>Xanthoceras</taxon>
    </lineage>
</organism>
<proteinExistence type="inferred from homology"/>
<gene>
    <name evidence="11" type="ORF">JRO89_XS03G0057600</name>
</gene>
<accession>A0ABQ8I8U4</accession>
<dbReference type="InterPro" id="IPR000070">
    <property type="entry name" value="Pectinesterase_cat"/>
</dbReference>
<dbReference type="PANTHER" id="PTHR31321:SF76">
    <property type="entry name" value="PECTINESTERASE 10-RELATED"/>
    <property type="match status" value="1"/>
</dbReference>
<dbReference type="Pfam" id="PF01095">
    <property type="entry name" value="Pectinesterase"/>
    <property type="match status" value="1"/>
</dbReference>
<keyword evidence="8" id="KW-0134">Cell wall</keyword>
<comment type="subcellular location">
    <subcellularLocation>
        <location evidence="8">Secreted</location>
        <location evidence="8">Cell wall</location>
    </subcellularLocation>
</comment>
<evidence type="ECO:0000256" key="2">
    <source>
        <dbReference type="ARBA" id="ARBA00008891"/>
    </source>
</evidence>
<dbReference type="PROSITE" id="PS00800">
    <property type="entry name" value="PECTINESTERASE_1"/>
    <property type="match status" value="1"/>
</dbReference>
<dbReference type="PROSITE" id="PS00503">
    <property type="entry name" value="PECTINESTERASE_2"/>
    <property type="match status" value="1"/>
</dbReference>
<evidence type="ECO:0000256" key="6">
    <source>
        <dbReference type="ARBA" id="ARBA00047928"/>
    </source>
</evidence>
<keyword evidence="5 8" id="KW-0063">Aspartyl esterase</keyword>
<feature type="active site" evidence="7">
    <location>
        <position position="382"/>
    </location>
</feature>
<reference evidence="11 12" key="1">
    <citation type="submission" date="2021-02" db="EMBL/GenBank/DDBJ databases">
        <title>Plant Genome Project.</title>
        <authorList>
            <person name="Zhang R.-G."/>
        </authorList>
    </citation>
    <scope>NUCLEOTIDE SEQUENCE [LARGE SCALE GENOMIC DNA]</scope>
    <source>
        <tissue evidence="11">Leaves</tissue>
    </source>
</reference>
<dbReference type="PANTHER" id="PTHR31321">
    <property type="entry name" value="ACYL-COA THIOESTER HYDROLASE YBHC-RELATED"/>
    <property type="match status" value="1"/>
</dbReference>
<evidence type="ECO:0000256" key="7">
    <source>
        <dbReference type="PROSITE-ProRule" id="PRU10040"/>
    </source>
</evidence>
<feature type="domain" description="DUF4283" evidence="10">
    <location>
        <begin position="33"/>
        <end position="108"/>
    </location>
</feature>
<protein>
    <recommendedName>
        <fullName evidence="3 8">Pectinesterase</fullName>
        <ecNumber evidence="3 8">3.1.1.11</ecNumber>
    </recommendedName>
</protein>
<evidence type="ECO:0000256" key="3">
    <source>
        <dbReference type="ARBA" id="ARBA00013229"/>
    </source>
</evidence>
<dbReference type="EMBL" id="JAFEMO010000003">
    <property type="protein sequence ID" value="KAH7573048.1"/>
    <property type="molecule type" value="Genomic_DNA"/>
</dbReference>
<evidence type="ECO:0000256" key="8">
    <source>
        <dbReference type="RuleBase" id="RU000589"/>
    </source>
</evidence>
<keyword evidence="8" id="KW-0964">Secreted</keyword>
<dbReference type="InterPro" id="IPR012334">
    <property type="entry name" value="Pectin_lyas_fold"/>
</dbReference>
<evidence type="ECO:0000259" key="10">
    <source>
        <dbReference type="Pfam" id="PF14111"/>
    </source>
</evidence>